<comment type="caution">
    <text evidence="1">The sequence shown here is derived from an EMBL/GenBank/DDBJ whole genome shotgun (WGS) entry which is preliminary data.</text>
</comment>
<organism evidence="1 2">
    <name type="scientific">Mesorhabditis spiculigera</name>
    <dbReference type="NCBI Taxonomy" id="96644"/>
    <lineage>
        <taxon>Eukaryota</taxon>
        <taxon>Metazoa</taxon>
        <taxon>Ecdysozoa</taxon>
        <taxon>Nematoda</taxon>
        <taxon>Chromadorea</taxon>
        <taxon>Rhabditida</taxon>
        <taxon>Rhabditina</taxon>
        <taxon>Rhabditomorpha</taxon>
        <taxon>Rhabditoidea</taxon>
        <taxon>Rhabditidae</taxon>
        <taxon>Mesorhabditinae</taxon>
        <taxon>Mesorhabditis</taxon>
    </lineage>
</organism>
<dbReference type="EMBL" id="CATQJA010001748">
    <property type="protein sequence ID" value="CAJ0568498.1"/>
    <property type="molecule type" value="Genomic_DNA"/>
</dbReference>
<proteinExistence type="predicted"/>
<evidence type="ECO:0000313" key="2">
    <source>
        <dbReference type="Proteomes" id="UP001177023"/>
    </source>
</evidence>
<sequence length="287" mass="32649">MQIDDVYAPEIVWPFLESLTPEDMAEFTHLYVTVDPNEPDAGIKILIRTPRDEIPGWASVHQPLPGNHPTAQFVRDKDTIEDEIWEYYQEHKVTLRGNAYPDLINDICDITAARGMPINWLKVKSDMAVVLNRRLHDPAIGAEPFRSFKPYFEGSPRKNAYRRRVRARSRLVFPGIDFAARDGPTEALVHHRGSEQPRCRDQIAVRKCVADDARMERGKTSRCPDAIRPQSVRSGAIRHHGIISLSYNTYIDRGSLQARIKVNPRGGACPALINDFYEAIASRGWHT</sequence>
<gene>
    <name evidence="1" type="ORF">MSPICULIGERA_LOCUS7016</name>
</gene>
<keyword evidence="2" id="KW-1185">Reference proteome</keyword>
<reference evidence="1" key="1">
    <citation type="submission" date="2023-06" db="EMBL/GenBank/DDBJ databases">
        <authorList>
            <person name="Delattre M."/>
        </authorList>
    </citation>
    <scope>NUCLEOTIDE SEQUENCE</scope>
    <source>
        <strain evidence="1">AF72</strain>
    </source>
</reference>
<accession>A0AA36CGP9</accession>
<feature type="non-terminal residue" evidence="1">
    <location>
        <position position="287"/>
    </location>
</feature>
<evidence type="ECO:0000313" key="1">
    <source>
        <dbReference type="EMBL" id="CAJ0568498.1"/>
    </source>
</evidence>
<dbReference type="Proteomes" id="UP001177023">
    <property type="component" value="Unassembled WGS sequence"/>
</dbReference>
<protein>
    <submittedName>
        <fullName evidence="1">Uncharacterized protein</fullName>
    </submittedName>
</protein>
<dbReference type="AlphaFoldDB" id="A0AA36CGP9"/>
<name>A0AA36CGP9_9BILA</name>